<keyword evidence="3" id="KW-0813">Transport</keyword>
<keyword evidence="7" id="KW-0653">Protein transport</keyword>
<dbReference type="Gene3D" id="1.10.40.60">
    <property type="entry name" value="EpsJ-like"/>
    <property type="match status" value="1"/>
</dbReference>
<dbReference type="InterPro" id="IPR038072">
    <property type="entry name" value="GspK_central_sf"/>
</dbReference>
<organism evidence="11">
    <name type="scientific">hydrothermal vent metagenome</name>
    <dbReference type="NCBI Taxonomy" id="652676"/>
    <lineage>
        <taxon>unclassified sequences</taxon>
        <taxon>metagenomes</taxon>
        <taxon>ecological metagenomes</taxon>
    </lineage>
</organism>
<evidence type="ECO:0000256" key="1">
    <source>
        <dbReference type="ARBA" id="ARBA00004533"/>
    </source>
</evidence>
<name>A0A3B0UVJ2_9ZZZZ</name>
<feature type="domain" description="T2SS protein K first SAM-like" evidence="10">
    <location>
        <begin position="145"/>
        <end position="203"/>
    </location>
</feature>
<comment type="similarity">
    <text evidence="2">Belongs to the GSP K family.</text>
</comment>
<evidence type="ECO:0000259" key="10">
    <source>
        <dbReference type="Pfam" id="PF21687"/>
    </source>
</evidence>
<reference evidence="11" key="1">
    <citation type="submission" date="2018-06" db="EMBL/GenBank/DDBJ databases">
        <authorList>
            <person name="Zhirakovskaya E."/>
        </authorList>
    </citation>
    <scope>NUCLEOTIDE SEQUENCE</scope>
</reference>
<comment type="subcellular location">
    <subcellularLocation>
        <location evidence="1">Cell inner membrane</location>
    </subcellularLocation>
</comment>
<dbReference type="EMBL" id="UOEX01000110">
    <property type="protein sequence ID" value="VAW35001.1"/>
    <property type="molecule type" value="Genomic_DNA"/>
</dbReference>
<keyword evidence="6" id="KW-0812">Transmembrane</keyword>
<protein>
    <recommendedName>
        <fullName evidence="10">T2SS protein K first SAM-like domain-containing protein</fullName>
    </recommendedName>
</protein>
<dbReference type="AlphaFoldDB" id="A0A3B0UVJ2"/>
<dbReference type="SUPFAM" id="SSF158544">
    <property type="entry name" value="GspK insert domain-like"/>
    <property type="match status" value="1"/>
</dbReference>
<evidence type="ECO:0000256" key="8">
    <source>
        <dbReference type="ARBA" id="ARBA00022989"/>
    </source>
</evidence>
<dbReference type="GO" id="GO:0005886">
    <property type="term" value="C:plasma membrane"/>
    <property type="evidence" value="ECO:0007669"/>
    <property type="project" value="UniProtKB-SubCell"/>
</dbReference>
<proteinExistence type="inferred from homology"/>
<dbReference type="PANTHER" id="PTHR38831">
    <property type="entry name" value="TYPE II SECRETION SYSTEM PROTEIN K"/>
    <property type="match status" value="1"/>
</dbReference>
<gene>
    <name evidence="11" type="ORF">MNBD_DELTA03-1067</name>
</gene>
<dbReference type="Pfam" id="PF21687">
    <property type="entry name" value="T2SSK_1st"/>
    <property type="match status" value="1"/>
</dbReference>
<keyword evidence="8" id="KW-1133">Transmembrane helix</keyword>
<dbReference type="InterPro" id="IPR005628">
    <property type="entry name" value="GspK"/>
</dbReference>
<keyword evidence="9" id="KW-0472">Membrane</keyword>
<evidence type="ECO:0000313" key="11">
    <source>
        <dbReference type="EMBL" id="VAW35001.1"/>
    </source>
</evidence>
<keyword evidence="5" id="KW-0997">Cell inner membrane</keyword>
<dbReference type="PANTHER" id="PTHR38831:SF2">
    <property type="entry name" value="TYPE II SECRETION SYSTEM PROTEIN K"/>
    <property type="match status" value="1"/>
</dbReference>
<dbReference type="InterPro" id="IPR049031">
    <property type="entry name" value="T2SSK_SAM-like_1st"/>
</dbReference>
<evidence type="ECO:0000256" key="2">
    <source>
        <dbReference type="ARBA" id="ARBA00007246"/>
    </source>
</evidence>
<evidence type="ECO:0000256" key="3">
    <source>
        <dbReference type="ARBA" id="ARBA00022448"/>
    </source>
</evidence>
<dbReference type="GO" id="GO:0009306">
    <property type="term" value="P:protein secretion"/>
    <property type="evidence" value="ECO:0007669"/>
    <property type="project" value="InterPro"/>
</dbReference>
<sequence>MSANLIINKRQRRAAGQKGFALVVVILVMLLASVLASQLIMLTSTELKISHNIKSRAIGHFLAEAGVNLGLFRLLDRPLDTPVNLGPEEDWDKLFYQGYKYALFLPTGRVTYYVSNESGKIDLNHASRGLMRLFITYELGLEPGADDIRIDTILDSIADWRDSDDMHRLNGAENEYYTNLDSPYIARNGPIKDPSEFFLIKGTGALTGKFEAADIFTVHNPTGKINFNSVTPAMLDFLTNGNKEAAAAYQAAKKEYGYNVRAVTAEIMGDKQYTLLHNYLNYNRGMNQYYFIVGTGYADEVKEDMEQQDESPGGGIKPHRTAVIDSLLIKKSGRNFIRMAWQERYR</sequence>
<keyword evidence="4" id="KW-1003">Cell membrane</keyword>
<accession>A0A3B0UVJ2</accession>
<evidence type="ECO:0000256" key="6">
    <source>
        <dbReference type="ARBA" id="ARBA00022692"/>
    </source>
</evidence>
<evidence type="ECO:0000256" key="7">
    <source>
        <dbReference type="ARBA" id="ARBA00022927"/>
    </source>
</evidence>
<evidence type="ECO:0000256" key="9">
    <source>
        <dbReference type="ARBA" id="ARBA00023136"/>
    </source>
</evidence>
<evidence type="ECO:0000256" key="5">
    <source>
        <dbReference type="ARBA" id="ARBA00022519"/>
    </source>
</evidence>
<evidence type="ECO:0000256" key="4">
    <source>
        <dbReference type="ARBA" id="ARBA00022475"/>
    </source>
</evidence>